<dbReference type="Pfam" id="PF01370">
    <property type="entry name" value="Epimerase"/>
    <property type="match status" value="1"/>
</dbReference>
<dbReference type="PANTHER" id="PTHR12126">
    <property type="entry name" value="NADH-UBIQUINONE OXIDOREDUCTASE 39 KDA SUBUNIT-RELATED"/>
    <property type="match status" value="1"/>
</dbReference>
<gene>
    <name evidence="2" type="primary">galE_1</name>
    <name evidence="2" type="ORF">LCB40_00060</name>
</gene>
<sequence>MTKAVLLGGNGYLGRVVSDHWLKQDPTIELYVVSRSGKNQLINDRIINLKADVTDYAAVEQVLPEQVDYIIDFVGRPEKDPQAFHQINDLPAEVMLKLAQKYQVKAMGFIGGILGDKAFVTGKAKIAARLEASGIKTAVVNPTLVYGSGRNDSMTKLVPLLKFFGIFSKKFRPVTADSVADELLTKLLDK</sequence>
<evidence type="ECO:0000259" key="1">
    <source>
        <dbReference type="Pfam" id="PF01370"/>
    </source>
</evidence>
<dbReference type="RefSeq" id="WP_212779843.1">
    <property type="nucleotide sequence ID" value="NZ_BMAY01000001.1"/>
</dbReference>
<proteinExistence type="predicted"/>
<feature type="domain" description="NAD-dependent epimerase/dehydratase" evidence="1">
    <location>
        <begin position="5"/>
        <end position="111"/>
    </location>
</feature>
<evidence type="ECO:0000313" key="2">
    <source>
        <dbReference type="EMBL" id="GFZ26126.1"/>
    </source>
</evidence>
<reference evidence="2" key="1">
    <citation type="submission" date="2020-08" db="EMBL/GenBank/DDBJ databases">
        <title>Taxonomic study for Lactobacillus species isolated from hardwood bark.</title>
        <authorList>
            <person name="Tohno M."/>
            <person name="Tanizawa Y."/>
        </authorList>
    </citation>
    <scope>NUCLEOTIDE SEQUENCE</scope>
    <source>
        <strain evidence="2">B40</strain>
    </source>
</reference>
<dbReference type="GO" id="GO:0044877">
    <property type="term" value="F:protein-containing complex binding"/>
    <property type="evidence" value="ECO:0007669"/>
    <property type="project" value="TreeGrafter"/>
</dbReference>
<accession>A0A916QF31</accession>
<dbReference type="SUPFAM" id="SSF51735">
    <property type="entry name" value="NAD(P)-binding Rossmann-fold domains"/>
    <property type="match status" value="1"/>
</dbReference>
<dbReference type="Gene3D" id="3.40.50.720">
    <property type="entry name" value="NAD(P)-binding Rossmann-like Domain"/>
    <property type="match status" value="1"/>
</dbReference>
<dbReference type="Proteomes" id="UP000677218">
    <property type="component" value="Unassembled WGS sequence"/>
</dbReference>
<dbReference type="InterPro" id="IPR036291">
    <property type="entry name" value="NAD(P)-bd_dom_sf"/>
</dbReference>
<dbReference type="PANTHER" id="PTHR12126:SF15">
    <property type="entry name" value="NAD(P)-BINDING DOMAIN-CONTAINING PROTEIN"/>
    <property type="match status" value="1"/>
</dbReference>
<dbReference type="InterPro" id="IPR051207">
    <property type="entry name" value="ComplexI_NDUFA9_subunit"/>
</dbReference>
<dbReference type="InterPro" id="IPR001509">
    <property type="entry name" value="Epimerase_deHydtase"/>
</dbReference>
<evidence type="ECO:0000313" key="3">
    <source>
        <dbReference type="Proteomes" id="UP000677218"/>
    </source>
</evidence>
<keyword evidence="3" id="KW-1185">Reference proteome</keyword>
<comment type="caution">
    <text evidence="2">The sequence shown here is derived from an EMBL/GenBank/DDBJ whole genome shotgun (WGS) entry which is preliminary data.</text>
</comment>
<protein>
    <submittedName>
        <fullName evidence="2">UDP-glucose 4-epimerase</fullName>
    </submittedName>
</protein>
<organism evidence="2 3">
    <name type="scientific">Lactobacillus corticis</name>
    <dbReference type="NCBI Taxonomy" id="2201249"/>
    <lineage>
        <taxon>Bacteria</taxon>
        <taxon>Bacillati</taxon>
        <taxon>Bacillota</taxon>
        <taxon>Bacilli</taxon>
        <taxon>Lactobacillales</taxon>
        <taxon>Lactobacillaceae</taxon>
        <taxon>Lactobacillus</taxon>
    </lineage>
</organism>
<dbReference type="AlphaFoldDB" id="A0A916QF31"/>
<dbReference type="EMBL" id="BMAY01000001">
    <property type="protein sequence ID" value="GFZ26126.1"/>
    <property type="molecule type" value="Genomic_DNA"/>
</dbReference>
<name>A0A916QF31_9LACO</name>